<protein>
    <submittedName>
        <fullName evidence="1">Uncharacterized protein</fullName>
    </submittedName>
</protein>
<dbReference type="EMBL" id="JASBWS010000020">
    <property type="protein sequence ID" value="KAJ9111178.1"/>
    <property type="molecule type" value="Genomic_DNA"/>
</dbReference>
<proteinExistence type="predicted"/>
<name>A0ACC2WI91_9TREE</name>
<sequence>MGEICKPPTSMTKDPTQTINVLAWAQPYLDRDQDETSSIPFDLNNRHHIDAILLKIWAARCISSYPPSFQTQVTKLSDTVSMLYHEIMGHSNAPSVITEEHVMEKQRDFLAALEELLCDSTNQKGKNRIWVIKNVVEVLLQPPPPPPSWIQLYTSVLSKTASFFISAPGTSATVKGETSRDADEAYGTTTQNSAAERSLRRRTVAKDD</sequence>
<dbReference type="Proteomes" id="UP001230649">
    <property type="component" value="Unassembled WGS sequence"/>
</dbReference>
<accession>A0ACC2WI91</accession>
<reference evidence="1" key="1">
    <citation type="submission" date="2023-04" db="EMBL/GenBank/DDBJ databases">
        <title>Draft Genome sequencing of Naganishia species isolated from polar environments using Oxford Nanopore Technology.</title>
        <authorList>
            <person name="Leo P."/>
            <person name="Venkateswaran K."/>
        </authorList>
    </citation>
    <scope>NUCLEOTIDE SEQUENCE</scope>
    <source>
        <strain evidence="1">MNA-CCFEE 5262</strain>
    </source>
</reference>
<evidence type="ECO:0000313" key="1">
    <source>
        <dbReference type="EMBL" id="KAJ9111178.1"/>
    </source>
</evidence>
<evidence type="ECO:0000313" key="2">
    <source>
        <dbReference type="Proteomes" id="UP001230649"/>
    </source>
</evidence>
<comment type="caution">
    <text evidence="1">The sequence shown here is derived from an EMBL/GenBank/DDBJ whole genome shotgun (WGS) entry which is preliminary data.</text>
</comment>
<organism evidence="1 2">
    <name type="scientific">Naganishia adeliensis</name>
    <dbReference type="NCBI Taxonomy" id="92952"/>
    <lineage>
        <taxon>Eukaryota</taxon>
        <taxon>Fungi</taxon>
        <taxon>Dikarya</taxon>
        <taxon>Basidiomycota</taxon>
        <taxon>Agaricomycotina</taxon>
        <taxon>Tremellomycetes</taxon>
        <taxon>Filobasidiales</taxon>
        <taxon>Filobasidiaceae</taxon>
        <taxon>Naganishia</taxon>
    </lineage>
</organism>
<gene>
    <name evidence="1" type="ORF">QFC20_002672</name>
</gene>
<keyword evidence="2" id="KW-1185">Reference proteome</keyword>